<dbReference type="CDD" id="cd20558">
    <property type="entry name" value="CYCLIN_ScPCL7-like"/>
    <property type="match status" value="1"/>
</dbReference>
<evidence type="ECO:0000313" key="3">
    <source>
        <dbReference type="Proteomes" id="UP001276659"/>
    </source>
</evidence>
<evidence type="ECO:0008006" key="4">
    <source>
        <dbReference type="Google" id="ProtNLM"/>
    </source>
</evidence>
<comment type="caution">
    <text evidence="2">The sequence shown here is derived from an EMBL/GenBank/DDBJ whole genome shotgun (WGS) entry which is preliminary data.</text>
</comment>
<feature type="region of interest" description="Disordered" evidence="1">
    <location>
        <begin position="81"/>
        <end position="144"/>
    </location>
</feature>
<dbReference type="AlphaFoldDB" id="A0AAD9ZE51"/>
<organism evidence="2 3">
    <name type="scientific">Lepraria neglecta</name>
    <dbReference type="NCBI Taxonomy" id="209136"/>
    <lineage>
        <taxon>Eukaryota</taxon>
        <taxon>Fungi</taxon>
        <taxon>Dikarya</taxon>
        <taxon>Ascomycota</taxon>
        <taxon>Pezizomycotina</taxon>
        <taxon>Lecanoromycetes</taxon>
        <taxon>OSLEUM clade</taxon>
        <taxon>Lecanoromycetidae</taxon>
        <taxon>Lecanorales</taxon>
        <taxon>Lecanorineae</taxon>
        <taxon>Stereocaulaceae</taxon>
        <taxon>Lepraria</taxon>
    </lineage>
</organism>
<sequence length="327" mass="35788">MHTPDENNFGSDSASSAPQLPPPPCPSNDPGITPDNGLSQADSDAIPNLENLDIFTLSAIAALKLLCGTIEGLVRITGDVPPTPPISLPNTPNLGLIQTEKDSVARQNRRRSSGAVDIADDADGVPPRAKTPIGSPEAHPTEPLHIIGSNMEPLNIQHGAITRKFYSKKPPPIALEEYLMRLHKYCPMSTAVYLATSLYIHRLAVIEKIIPVTARNVHRLVLAGLRVAMKALEDLSYPHRRFAKVGGVSEPELRRLEVSFCFLTNFELKVDKEMLLEHAKVIRDEPLMYRLPAVFQPKMPPMRDRRTMVVGQTRAGAVMETEAPAAA</sequence>
<dbReference type="Pfam" id="PF08613">
    <property type="entry name" value="Cyclin"/>
    <property type="match status" value="1"/>
</dbReference>
<feature type="region of interest" description="Disordered" evidence="1">
    <location>
        <begin position="1"/>
        <end position="44"/>
    </location>
</feature>
<dbReference type="GO" id="GO:0019901">
    <property type="term" value="F:protein kinase binding"/>
    <property type="evidence" value="ECO:0007669"/>
    <property type="project" value="InterPro"/>
</dbReference>
<dbReference type="InterPro" id="IPR013922">
    <property type="entry name" value="Cyclin_PHO80-like"/>
</dbReference>
<dbReference type="Gene3D" id="1.10.472.10">
    <property type="entry name" value="Cyclin-like"/>
    <property type="match status" value="1"/>
</dbReference>
<keyword evidence="3" id="KW-1185">Reference proteome</keyword>
<dbReference type="GO" id="GO:0000307">
    <property type="term" value="C:cyclin-dependent protein kinase holoenzyme complex"/>
    <property type="evidence" value="ECO:0007669"/>
    <property type="project" value="TreeGrafter"/>
</dbReference>
<dbReference type="PANTHER" id="PTHR15615">
    <property type="match status" value="1"/>
</dbReference>
<reference evidence="2" key="1">
    <citation type="submission" date="2022-11" db="EMBL/GenBank/DDBJ databases">
        <title>Chromosomal genome sequence assembly and mating type (MAT) locus characterization of the leprose asexual lichenized fungus Lepraria neglecta (Nyl.) Erichsen.</title>
        <authorList>
            <person name="Allen J.L."/>
            <person name="Pfeffer B."/>
        </authorList>
    </citation>
    <scope>NUCLEOTIDE SEQUENCE</scope>
    <source>
        <strain evidence="2">Allen 5258</strain>
    </source>
</reference>
<evidence type="ECO:0000256" key="1">
    <source>
        <dbReference type="SAM" id="MobiDB-lite"/>
    </source>
</evidence>
<gene>
    <name evidence="2" type="ORF">OEA41_008252</name>
</gene>
<name>A0AAD9ZE51_9LECA</name>
<dbReference type="SUPFAM" id="SSF47954">
    <property type="entry name" value="Cyclin-like"/>
    <property type="match status" value="1"/>
</dbReference>
<dbReference type="Proteomes" id="UP001276659">
    <property type="component" value="Unassembled WGS sequence"/>
</dbReference>
<dbReference type="EMBL" id="JASNWA010000004">
    <property type="protein sequence ID" value="KAK3176926.1"/>
    <property type="molecule type" value="Genomic_DNA"/>
</dbReference>
<proteinExistence type="predicted"/>
<feature type="compositionally biased region" description="Polar residues" evidence="1">
    <location>
        <begin position="1"/>
        <end position="10"/>
    </location>
</feature>
<evidence type="ECO:0000313" key="2">
    <source>
        <dbReference type="EMBL" id="KAK3176926.1"/>
    </source>
</evidence>
<dbReference type="GO" id="GO:0005634">
    <property type="term" value="C:nucleus"/>
    <property type="evidence" value="ECO:0007669"/>
    <property type="project" value="TreeGrafter"/>
</dbReference>
<dbReference type="InterPro" id="IPR036915">
    <property type="entry name" value="Cyclin-like_sf"/>
</dbReference>
<dbReference type="PANTHER" id="PTHR15615:SF32">
    <property type="entry name" value="PROTEIN KINASE COMPLEX COMPONENT, PUTATIVE (AFU_ORTHOLOGUE AFUA_2G07660)-RELATED"/>
    <property type="match status" value="1"/>
</dbReference>
<accession>A0AAD9ZE51</accession>
<protein>
    <recommendedName>
        <fullName evidence="4">Cyclin-domain-containing protein</fullName>
    </recommendedName>
</protein>
<dbReference type="GO" id="GO:0016538">
    <property type="term" value="F:cyclin-dependent protein serine/threonine kinase regulator activity"/>
    <property type="evidence" value="ECO:0007669"/>
    <property type="project" value="TreeGrafter"/>
</dbReference>